<dbReference type="AlphaFoldDB" id="A0A9Q0QYF1"/>
<accession>A0A9Q0QYF1</accession>
<keyword evidence="2" id="KW-1185">Reference proteome</keyword>
<evidence type="ECO:0000313" key="2">
    <source>
        <dbReference type="Proteomes" id="UP001141806"/>
    </source>
</evidence>
<gene>
    <name evidence="1" type="ORF">NE237_001425</name>
</gene>
<dbReference type="EMBL" id="JAMYWD010000003">
    <property type="protein sequence ID" value="KAJ4976319.1"/>
    <property type="molecule type" value="Genomic_DNA"/>
</dbReference>
<name>A0A9Q0QYF1_9MAGN</name>
<comment type="caution">
    <text evidence="1">The sequence shown here is derived from an EMBL/GenBank/DDBJ whole genome shotgun (WGS) entry which is preliminary data.</text>
</comment>
<sequence>MHCPYMIKLENDCRSRCISHTWSINDNFSYQLNFLPQWQRQHKKGKWVSETRDTQLCYRVLEIGVDLVIELREVEHETKHSSSGWEEDVGRGTKFIADVDQAAAEKIDD</sequence>
<organism evidence="1 2">
    <name type="scientific">Protea cynaroides</name>
    <dbReference type="NCBI Taxonomy" id="273540"/>
    <lineage>
        <taxon>Eukaryota</taxon>
        <taxon>Viridiplantae</taxon>
        <taxon>Streptophyta</taxon>
        <taxon>Embryophyta</taxon>
        <taxon>Tracheophyta</taxon>
        <taxon>Spermatophyta</taxon>
        <taxon>Magnoliopsida</taxon>
        <taxon>Proteales</taxon>
        <taxon>Proteaceae</taxon>
        <taxon>Protea</taxon>
    </lineage>
</organism>
<evidence type="ECO:0000313" key="1">
    <source>
        <dbReference type="EMBL" id="KAJ4976319.1"/>
    </source>
</evidence>
<reference evidence="1" key="1">
    <citation type="journal article" date="2023" name="Plant J.">
        <title>The genome of the king protea, Protea cynaroides.</title>
        <authorList>
            <person name="Chang J."/>
            <person name="Duong T.A."/>
            <person name="Schoeman C."/>
            <person name="Ma X."/>
            <person name="Roodt D."/>
            <person name="Barker N."/>
            <person name="Li Z."/>
            <person name="Van de Peer Y."/>
            <person name="Mizrachi E."/>
        </authorList>
    </citation>
    <scope>NUCLEOTIDE SEQUENCE</scope>
    <source>
        <tissue evidence="1">Young leaves</tissue>
    </source>
</reference>
<protein>
    <submittedName>
        <fullName evidence="1">Uncharacterized protein</fullName>
    </submittedName>
</protein>
<proteinExistence type="predicted"/>
<dbReference type="Proteomes" id="UP001141806">
    <property type="component" value="Unassembled WGS sequence"/>
</dbReference>